<dbReference type="STRING" id="946122.A0A0C2WGA3"/>
<dbReference type="Pfam" id="PF00226">
    <property type="entry name" value="DnaJ"/>
    <property type="match status" value="1"/>
</dbReference>
<dbReference type="InterPro" id="IPR036869">
    <property type="entry name" value="J_dom_sf"/>
</dbReference>
<evidence type="ECO:0000259" key="4">
    <source>
        <dbReference type="PROSITE" id="PS50076"/>
    </source>
</evidence>
<reference evidence="5 6" key="1">
    <citation type="submission" date="2014-04" db="EMBL/GenBank/DDBJ databases">
        <title>Evolutionary Origins and Diversification of the Mycorrhizal Mutualists.</title>
        <authorList>
            <consortium name="DOE Joint Genome Institute"/>
            <consortium name="Mycorrhizal Genomics Consortium"/>
            <person name="Kohler A."/>
            <person name="Kuo A."/>
            <person name="Nagy L.G."/>
            <person name="Floudas D."/>
            <person name="Copeland A."/>
            <person name="Barry K.W."/>
            <person name="Cichocki N."/>
            <person name="Veneault-Fourrey C."/>
            <person name="LaButti K."/>
            <person name="Lindquist E.A."/>
            <person name="Lipzen A."/>
            <person name="Lundell T."/>
            <person name="Morin E."/>
            <person name="Murat C."/>
            <person name="Riley R."/>
            <person name="Ohm R."/>
            <person name="Sun H."/>
            <person name="Tunlid A."/>
            <person name="Henrissat B."/>
            <person name="Grigoriev I.V."/>
            <person name="Hibbett D.S."/>
            <person name="Martin F."/>
        </authorList>
    </citation>
    <scope>NUCLEOTIDE SEQUENCE [LARGE SCALE GENOMIC DNA]</scope>
    <source>
        <strain evidence="5 6">Koide BX008</strain>
    </source>
</reference>
<dbReference type="OrthoDB" id="10250354at2759"/>
<feature type="transmembrane region" description="Helical" evidence="3">
    <location>
        <begin position="189"/>
        <end position="208"/>
    </location>
</feature>
<dbReference type="EMBL" id="KN818298">
    <property type="protein sequence ID" value="KIL60467.1"/>
    <property type="molecule type" value="Genomic_DNA"/>
</dbReference>
<keyword evidence="3" id="KW-1133">Transmembrane helix</keyword>
<evidence type="ECO:0000256" key="1">
    <source>
        <dbReference type="ARBA" id="ARBA00023186"/>
    </source>
</evidence>
<dbReference type="GO" id="GO:0051087">
    <property type="term" value="F:protein-folding chaperone binding"/>
    <property type="evidence" value="ECO:0007669"/>
    <property type="project" value="TreeGrafter"/>
</dbReference>
<dbReference type="InterPro" id="IPR051948">
    <property type="entry name" value="Hsp70_co-chaperone_J-domain"/>
</dbReference>
<sequence>MLQSLLSLVGWTIIPDVATNQVLKLFHSFSSTKLKNPPPPPGSPVYRKHYAYAFSFVVLSYLTYNLIQSARDMPPNFYHILGVPPNVDDTGLKSAFRQFAKRYHPDRPHVGRAGEELFIFVRDAYDALKNPTVRFAYDRFGPAVLGWNDCTTPGEYIRRGLLQAVGYHVIVGAALVFWSMIGHPSPVSFWRYILYATLFLTELVLVLTPSAYSLSRSSPVGLPGGASTVGGSLIFNTNLPNLQTTISPFNIFHTLLPSQVAYQHVQFLHQVFIFLSIALSRVAPQLFPQQDPRLEVVLLDRINVLLAHADREASMALHTQLQSISSDNNNDNETEKKPAESVASHVSFSKMRPLERLSPSLINTLVAEMENIIIEGNIRKADIGFLRAAWESALERKSGAEVKDEEEDEPPRL</sequence>
<dbReference type="HOGENOM" id="CLU_043818_1_0_1"/>
<proteinExistence type="predicted"/>
<dbReference type="InterPro" id="IPR001623">
    <property type="entry name" value="DnaJ_domain"/>
</dbReference>
<dbReference type="GO" id="GO:0005783">
    <property type="term" value="C:endoplasmic reticulum"/>
    <property type="evidence" value="ECO:0007669"/>
    <property type="project" value="TreeGrafter"/>
</dbReference>
<dbReference type="PRINTS" id="PR00625">
    <property type="entry name" value="JDOMAIN"/>
</dbReference>
<dbReference type="GO" id="GO:0036503">
    <property type="term" value="P:ERAD pathway"/>
    <property type="evidence" value="ECO:0007669"/>
    <property type="project" value="TreeGrafter"/>
</dbReference>
<dbReference type="SUPFAM" id="SSF46565">
    <property type="entry name" value="Chaperone J-domain"/>
    <property type="match status" value="1"/>
</dbReference>
<keyword evidence="1" id="KW-0143">Chaperone</keyword>
<gene>
    <name evidence="5" type="ORF">M378DRAFT_187776</name>
</gene>
<feature type="transmembrane region" description="Helical" evidence="3">
    <location>
        <begin position="165"/>
        <end position="183"/>
    </location>
</feature>
<feature type="transmembrane region" description="Helical" evidence="3">
    <location>
        <begin position="49"/>
        <end position="67"/>
    </location>
</feature>
<protein>
    <recommendedName>
        <fullName evidence="4">J domain-containing protein</fullName>
    </recommendedName>
</protein>
<keyword evidence="3" id="KW-0812">Transmembrane</keyword>
<evidence type="ECO:0000256" key="3">
    <source>
        <dbReference type="SAM" id="Phobius"/>
    </source>
</evidence>
<dbReference type="SMART" id="SM00271">
    <property type="entry name" value="DnaJ"/>
    <property type="match status" value="1"/>
</dbReference>
<keyword evidence="6" id="KW-1185">Reference proteome</keyword>
<organism evidence="5 6">
    <name type="scientific">Amanita muscaria (strain Koide BX008)</name>
    <dbReference type="NCBI Taxonomy" id="946122"/>
    <lineage>
        <taxon>Eukaryota</taxon>
        <taxon>Fungi</taxon>
        <taxon>Dikarya</taxon>
        <taxon>Basidiomycota</taxon>
        <taxon>Agaricomycotina</taxon>
        <taxon>Agaricomycetes</taxon>
        <taxon>Agaricomycetidae</taxon>
        <taxon>Agaricales</taxon>
        <taxon>Pluteineae</taxon>
        <taxon>Amanitaceae</taxon>
        <taxon>Amanita</taxon>
    </lineage>
</organism>
<dbReference type="InParanoid" id="A0A0C2WGA3"/>
<evidence type="ECO:0000256" key="2">
    <source>
        <dbReference type="SAM" id="MobiDB-lite"/>
    </source>
</evidence>
<evidence type="ECO:0000313" key="5">
    <source>
        <dbReference type="EMBL" id="KIL60467.1"/>
    </source>
</evidence>
<dbReference type="Gene3D" id="1.10.287.110">
    <property type="entry name" value="DnaJ domain"/>
    <property type="match status" value="1"/>
</dbReference>
<feature type="region of interest" description="Disordered" evidence="2">
    <location>
        <begin position="322"/>
        <end position="344"/>
    </location>
</feature>
<dbReference type="PANTHER" id="PTHR44360:SF1">
    <property type="entry name" value="DNAJ HOMOLOG SUBFAMILY B MEMBER 9"/>
    <property type="match status" value="1"/>
</dbReference>
<dbReference type="AlphaFoldDB" id="A0A0C2WGA3"/>
<accession>A0A0C2WGA3</accession>
<dbReference type="CDD" id="cd06257">
    <property type="entry name" value="DnaJ"/>
    <property type="match status" value="1"/>
</dbReference>
<name>A0A0C2WGA3_AMAMK</name>
<keyword evidence="3" id="KW-0472">Membrane</keyword>
<feature type="compositionally biased region" description="Polar residues" evidence="2">
    <location>
        <begin position="322"/>
        <end position="331"/>
    </location>
</feature>
<dbReference type="Proteomes" id="UP000054549">
    <property type="component" value="Unassembled WGS sequence"/>
</dbReference>
<dbReference type="PANTHER" id="PTHR44360">
    <property type="entry name" value="DNAJ HOMOLOG SUBFAMILY B MEMBER 9"/>
    <property type="match status" value="1"/>
</dbReference>
<evidence type="ECO:0000313" key="6">
    <source>
        <dbReference type="Proteomes" id="UP000054549"/>
    </source>
</evidence>
<dbReference type="PROSITE" id="PS50076">
    <property type="entry name" value="DNAJ_2"/>
    <property type="match status" value="1"/>
</dbReference>
<dbReference type="GO" id="GO:0051787">
    <property type="term" value="F:misfolded protein binding"/>
    <property type="evidence" value="ECO:0007669"/>
    <property type="project" value="TreeGrafter"/>
</dbReference>
<feature type="domain" description="J" evidence="4">
    <location>
        <begin position="76"/>
        <end position="141"/>
    </location>
</feature>